<sequence length="303" mass="30075">MTSLLGVIGAVGSAIGTQSFTLGTVEFLDTEVPSSLQWGGYQDTAIMHRPGGGKTISLSGYYEEPLAWKGVFRGYNAWSRANLVATMVRSGGIYTFAGAGLSRQVIITAFEAIYTDNGTVIPYSIVCEIVPAVAGAANGTKSALAGLIGDDASSAVSEISGLVDTVGSYVSSSAEAISTYAGQITPLANLFGAGGQLSSVSATLSGVATDAGALSSVSSQSAINTVGTELASSQSAVSSVMTISGTELSSIASNAGTDLVPDSGALAASVAHSGVVASTAQANAYLSRATVNVGLSNGSVISD</sequence>
<evidence type="ECO:0000313" key="2">
    <source>
        <dbReference type="Proteomes" id="UP000635278"/>
    </source>
</evidence>
<proteinExistence type="predicted"/>
<name>A0ABX0JM48_9PROT</name>
<dbReference type="Proteomes" id="UP000635278">
    <property type="component" value="Unassembled WGS sequence"/>
</dbReference>
<reference evidence="1 2" key="1">
    <citation type="journal article" date="2020" name="Int. J. Syst. Evol. Microbiol.">
        <title>Novel acetic acid bacteria from cider fermentations: Acetobacter conturbans sp. nov. and Acetobacter fallax sp. nov.</title>
        <authorList>
            <person name="Sombolestani A.S."/>
            <person name="Cleenwerck I."/>
            <person name="Cnockaert M."/>
            <person name="Borremans W."/>
            <person name="Wieme A.D."/>
            <person name="De Vuyst L."/>
            <person name="Vandamme P."/>
        </authorList>
    </citation>
    <scope>NUCLEOTIDE SEQUENCE [LARGE SCALE GENOMIC DNA]</scope>
    <source>
        <strain evidence="1 2">LMG 30640</strain>
    </source>
</reference>
<accession>A0ABX0JM48</accession>
<organism evidence="1 2">
    <name type="scientific">Acetobacter musti</name>
    <dbReference type="NCBI Taxonomy" id="864732"/>
    <lineage>
        <taxon>Bacteria</taxon>
        <taxon>Pseudomonadati</taxon>
        <taxon>Pseudomonadota</taxon>
        <taxon>Alphaproteobacteria</taxon>
        <taxon>Acetobacterales</taxon>
        <taxon>Acetobacteraceae</taxon>
        <taxon>Acetobacter</taxon>
    </lineage>
</organism>
<dbReference type="RefSeq" id="WP_173582863.1">
    <property type="nucleotide sequence ID" value="NZ_WOTB01000007.1"/>
</dbReference>
<evidence type="ECO:0000313" key="1">
    <source>
        <dbReference type="EMBL" id="NHN84473.1"/>
    </source>
</evidence>
<comment type="caution">
    <text evidence="1">The sequence shown here is derived from an EMBL/GenBank/DDBJ whole genome shotgun (WGS) entry which is preliminary data.</text>
</comment>
<dbReference type="EMBL" id="WOTB01000007">
    <property type="protein sequence ID" value="NHN84473.1"/>
    <property type="molecule type" value="Genomic_DNA"/>
</dbReference>
<gene>
    <name evidence="1" type="ORF">GOB93_07415</name>
</gene>
<protein>
    <recommendedName>
        <fullName evidence="3">DNA circulation N-terminal domain-containing protein</fullName>
    </recommendedName>
</protein>
<evidence type="ECO:0008006" key="3">
    <source>
        <dbReference type="Google" id="ProtNLM"/>
    </source>
</evidence>
<keyword evidence="2" id="KW-1185">Reference proteome</keyword>